<dbReference type="InterPro" id="IPR000563">
    <property type="entry name" value="Flag_FliH"/>
</dbReference>
<dbReference type="GO" id="GO:0003774">
    <property type="term" value="F:cytoskeletal motor activity"/>
    <property type="evidence" value="ECO:0007669"/>
    <property type="project" value="InterPro"/>
</dbReference>
<dbReference type="PRINTS" id="PR01003">
    <property type="entry name" value="FLGFLIH"/>
</dbReference>
<dbReference type="InterPro" id="IPR051472">
    <property type="entry name" value="T3SS_Stator/FliH"/>
</dbReference>
<dbReference type="PANTHER" id="PTHR34982">
    <property type="entry name" value="YOP PROTEINS TRANSLOCATION PROTEIN L"/>
    <property type="match status" value="1"/>
</dbReference>
<organism evidence="12 13">
    <name type="scientific">Crenobacter intestini</name>
    <dbReference type="NCBI Taxonomy" id="2563443"/>
    <lineage>
        <taxon>Bacteria</taxon>
        <taxon>Pseudomonadati</taxon>
        <taxon>Pseudomonadota</taxon>
        <taxon>Betaproteobacteria</taxon>
        <taxon>Neisseriales</taxon>
        <taxon>Neisseriaceae</taxon>
        <taxon>Crenobacter</taxon>
    </lineage>
</organism>
<keyword evidence="6" id="KW-0963">Cytoplasm</keyword>
<name>A0A4V4N7Q1_9NEIS</name>
<evidence type="ECO:0000256" key="7">
    <source>
        <dbReference type="ARBA" id="ARBA00022795"/>
    </source>
</evidence>
<dbReference type="GO" id="GO:0044781">
    <property type="term" value="P:bacterial-type flagellum organization"/>
    <property type="evidence" value="ECO:0007669"/>
    <property type="project" value="UniProtKB-KW"/>
</dbReference>
<evidence type="ECO:0000256" key="5">
    <source>
        <dbReference type="ARBA" id="ARBA00022448"/>
    </source>
</evidence>
<dbReference type="PANTHER" id="PTHR34982:SF1">
    <property type="entry name" value="FLAGELLAR ASSEMBLY PROTEIN FLIH"/>
    <property type="match status" value="1"/>
</dbReference>
<feature type="region of interest" description="Disordered" evidence="10">
    <location>
        <begin position="112"/>
        <end position="137"/>
    </location>
</feature>
<dbReference type="RefSeq" id="WP_136553956.1">
    <property type="nucleotide sequence ID" value="NZ_STGJ01000011.1"/>
</dbReference>
<dbReference type="Pfam" id="PF02108">
    <property type="entry name" value="FliH"/>
    <property type="match status" value="1"/>
</dbReference>
<evidence type="ECO:0000256" key="9">
    <source>
        <dbReference type="ARBA" id="ARBA00023225"/>
    </source>
</evidence>
<evidence type="ECO:0000313" key="12">
    <source>
        <dbReference type="EMBL" id="TIC81423.1"/>
    </source>
</evidence>
<keyword evidence="5" id="KW-0813">Transport</keyword>
<comment type="subcellular location">
    <subcellularLocation>
        <location evidence="2">Cytoplasm</location>
    </subcellularLocation>
</comment>
<gene>
    <name evidence="12" type="ORF">E5K04_10925</name>
</gene>
<dbReference type="AlphaFoldDB" id="A0A4V4N7Q1"/>
<evidence type="ECO:0000256" key="2">
    <source>
        <dbReference type="ARBA" id="ARBA00004496"/>
    </source>
</evidence>
<evidence type="ECO:0000256" key="6">
    <source>
        <dbReference type="ARBA" id="ARBA00022490"/>
    </source>
</evidence>
<dbReference type="Proteomes" id="UP000308891">
    <property type="component" value="Unassembled WGS sequence"/>
</dbReference>
<proteinExistence type="inferred from homology"/>
<evidence type="ECO:0000256" key="4">
    <source>
        <dbReference type="ARBA" id="ARBA00016507"/>
    </source>
</evidence>
<evidence type="ECO:0000313" key="13">
    <source>
        <dbReference type="Proteomes" id="UP000308891"/>
    </source>
</evidence>
<accession>A0A4V4N7Q1</accession>
<comment type="caution">
    <text evidence="12">The sequence shown here is derived from an EMBL/GenBank/DDBJ whole genome shotgun (WGS) entry which is preliminary data.</text>
</comment>
<keyword evidence="9" id="KW-1006">Bacterial flagellum protein export</keyword>
<dbReference type="GO" id="GO:0071973">
    <property type="term" value="P:bacterial-type flagellum-dependent cell motility"/>
    <property type="evidence" value="ECO:0007669"/>
    <property type="project" value="InterPro"/>
</dbReference>
<evidence type="ECO:0000256" key="1">
    <source>
        <dbReference type="ARBA" id="ARBA00003041"/>
    </source>
</evidence>
<protein>
    <recommendedName>
        <fullName evidence="4">Flagellar assembly protein FliH</fullName>
    </recommendedName>
</protein>
<dbReference type="GO" id="GO:0015031">
    <property type="term" value="P:protein transport"/>
    <property type="evidence" value="ECO:0007669"/>
    <property type="project" value="UniProtKB-KW"/>
</dbReference>
<dbReference type="OrthoDB" id="5296952at2"/>
<evidence type="ECO:0000256" key="10">
    <source>
        <dbReference type="SAM" id="MobiDB-lite"/>
    </source>
</evidence>
<keyword evidence="7" id="KW-1005">Bacterial flagellum biogenesis</keyword>
<reference evidence="12 13" key="1">
    <citation type="submission" date="2019-04" db="EMBL/GenBank/DDBJ databases">
        <title>Crenobacter sp. nov.</title>
        <authorList>
            <person name="Shi S."/>
        </authorList>
    </citation>
    <scope>NUCLEOTIDE SEQUENCE [LARGE SCALE GENOMIC DNA]</scope>
    <source>
        <strain evidence="12 13">GY 70310</strain>
    </source>
</reference>
<comment type="function">
    <text evidence="1">Needed for flagellar regrowth and assembly.</text>
</comment>
<feature type="domain" description="Flagellar assembly protein FliH/Type III secretion system HrpE" evidence="11">
    <location>
        <begin position="151"/>
        <end position="272"/>
    </location>
</feature>
<dbReference type="EMBL" id="STGJ01000011">
    <property type="protein sequence ID" value="TIC81423.1"/>
    <property type="molecule type" value="Genomic_DNA"/>
</dbReference>
<evidence type="ECO:0000256" key="3">
    <source>
        <dbReference type="ARBA" id="ARBA00006602"/>
    </source>
</evidence>
<keyword evidence="13" id="KW-1185">Reference proteome</keyword>
<comment type="similarity">
    <text evidence="3">Belongs to the FliH family.</text>
</comment>
<sequence length="283" mass="29250">MSSNPIIGADELGAWQRWTMGELGGAGRGKAVQGAPQDARALLSGVSAEALVRALDGAAAAVAVPDAPQAPVETPEPVLAEAAPAVGYPTAAELEAIHQEAWQAGFEAGHGEGAAAGRAEGEQQGLEQGLAEGQRQAEAQAAERFAAMWAPLQATLDDWSDGLAALQGTLAPQLAALALEIGQRLAGEQLQADPQALGRLVDEALAPLSSELARLTVRVHPDDAAHLESFLSQNYPQLAVRWQGDASLARGGCVIDAPVVRLDLSLETRTAQLREALGLDIHG</sequence>
<dbReference type="InterPro" id="IPR018035">
    <property type="entry name" value="Flagellar_FliH/T3SS_HrpE"/>
</dbReference>
<evidence type="ECO:0000256" key="8">
    <source>
        <dbReference type="ARBA" id="ARBA00022927"/>
    </source>
</evidence>
<evidence type="ECO:0000259" key="11">
    <source>
        <dbReference type="Pfam" id="PF02108"/>
    </source>
</evidence>
<dbReference type="GO" id="GO:0009288">
    <property type="term" value="C:bacterial-type flagellum"/>
    <property type="evidence" value="ECO:0007669"/>
    <property type="project" value="InterPro"/>
</dbReference>
<keyword evidence="8" id="KW-0653">Protein transport</keyword>
<dbReference type="GO" id="GO:0005829">
    <property type="term" value="C:cytosol"/>
    <property type="evidence" value="ECO:0007669"/>
    <property type="project" value="TreeGrafter"/>
</dbReference>